<accession>A0A6V7Q6X0</accession>
<proteinExistence type="predicted"/>
<feature type="compositionally biased region" description="Low complexity" evidence="1">
    <location>
        <begin position="282"/>
        <end position="297"/>
    </location>
</feature>
<dbReference type="InterPro" id="IPR036047">
    <property type="entry name" value="F-box-like_dom_sf"/>
</dbReference>
<dbReference type="PANTHER" id="PTHR47719:SF2">
    <property type="entry name" value="SKP1-INTERACTING PARTNER 15"/>
    <property type="match status" value="1"/>
</dbReference>
<evidence type="ECO:0000256" key="1">
    <source>
        <dbReference type="SAM" id="MobiDB-lite"/>
    </source>
</evidence>
<dbReference type="AlphaFoldDB" id="A0A6V7Q6X0"/>
<dbReference type="SMART" id="SM00256">
    <property type="entry name" value="FBOX"/>
    <property type="match status" value="1"/>
</dbReference>
<feature type="domain" description="F-box" evidence="2">
    <location>
        <begin position="58"/>
        <end position="98"/>
    </location>
</feature>
<evidence type="ECO:0000259" key="2">
    <source>
        <dbReference type="SMART" id="SM00256"/>
    </source>
</evidence>
<dbReference type="EMBL" id="LR862133">
    <property type="protein sequence ID" value="CAD1838667.1"/>
    <property type="molecule type" value="Genomic_DNA"/>
</dbReference>
<dbReference type="SUPFAM" id="SSF81383">
    <property type="entry name" value="F-box domain"/>
    <property type="match status" value="1"/>
</dbReference>
<feature type="compositionally biased region" description="Acidic residues" evidence="1">
    <location>
        <begin position="8"/>
        <end position="25"/>
    </location>
</feature>
<protein>
    <recommendedName>
        <fullName evidence="2">F-box domain-containing protein</fullName>
    </recommendedName>
</protein>
<organism evidence="3">
    <name type="scientific">Ananas comosus var. bracteatus</name>
    <name type="common">red pineapple</name>
    <dbReference type="NCBI Taxonomy" id="296719"/>
    <lineage>
        <taxon>Eukaryota</taxon>
        <taxon>Viridiplantae</taxon>
        <taxon>Streptophyta</taxon>
        <taxon>Embryophyta</taxon>
        <taxon>Tracheophyta</taxon>
        <taxon>Spermatophyta</taxon>
        <taxon>Magnoliopsida</taxon>
        <taxon>Liliopsida</taxon>
        <taxon>Poales</taxon>
        <taxon>Bromeliaceae</taxon>
        <taxon>Bromelioideae</taxon>
        <taxon>Ananas</taxon>
    </lineage>
</organism>
<sequence length="412" mass="42799">MTATTSDAMEEDPAPASDMTEEEGGDPAPTSDTMEEEPAPSSDPAGYGAPPVSAIQLLPEDALHNVLLRLTLREAVASRAVSRLFRDALSSPPFLSLLPSLRLLLLRHPRPPTSSSSSSAAAAAASLHAFDPSRRRWLRIPLSFLPFPSFSPSPPPLPPLPLGGSLSGGSGGGGGHPPKSLVACNPLARSYRVLPPLGSAWSRHGTVLAGPRGAAIVLTELAALTYAPGRADRWLKYPLTLPSKPRSPILAADSIFALCDVGTPWRSQWKLFFCPSPPSAASAAAAPDPAGGPRSSGTCGGRVRGPEAAASAPRGRRPERAHDRGPAGVLRRRRALLDGSDPAAGSGHDGVGRGREDAAGDVPVLHRRWRGRDRGRDGGGGGEQQGEGVWRGRQSLVFGEEGEREAGDVGGG</sequence>
<name>A0A6V7Q6X0_ANACO</name>
<feature type="compositionally biased region" description="Gly residues" evidence="1">
    <location>
        <begin position="165"/>
        <end position="176"/>
    </location>
</feature>
<dbReference type="InterPro" id="IPR001810">
    <property type="entry name" value="F-box_dom"/>
</dbReference>
<evidence type="ECO:0000313" key="3">
    <source>
        <dbReference type="EMBL" id="CAD1838667.1"/>
    </source>
</evidence>
<dbReference type="Pfam" id="PF00646">
    <property type="entry name" value="F-box"/>
    <property type="match status" value="1"/>
</dbReference>
<feature type="region of interest" description="Disordered" evidence="1">
    <location>
        <begin position="158"/>
        <end position="179"/>
    </location>
</feature>
<feature type="region of interest" description="Disordered" evidence="1">
    <location>
        <begin position="1"/>
        <end position="52"/>
    </location>
</feature>
<gene>
    <name evidence="3" type="ORF">CB5_LOCUS21878</name>
</gene>
<reference evidence="3" key="1">
    <citation type="submission" date="2020-07" db="EMBL/GenBank/DDBJ databases">
        <authorList>
            <person name="Lin J."/>
        </authorList>
    </citation>
    <scope>NUCLEOTIDE SEQUENCE</scope>
</reference>
<dbReference type="PANTHER" id="PTHR47719">
    <property type="entry name" value="SKP1-INTERACTING PARTNER 15"/>
    <property type="match status" value="1"/>
</dbReference>
<feature type="region of interest" description="Disordered" evidence="1">
    <location>
        <begin position="282"/>
        <end position="412"/>
    </location>
</feature>
<feature type="compositionally biased region" description="Basic and acidic residues" evidence="1">
    <location>
        <begin position="316"/>
        <end position="325"/>
    </location>
</feature>